<evidence type="ECO:0000256" key="2">
    <source>
        <dbReference type="ARBA" id="ARBA00022679"/>
    </source>
</evidence>
<dbReference type="SUPFAM" id="SSF53335">
    <property type="entry name" value="S-adenosyl-L-methionine-dependent methyltransferases"/>
    <property type="match status" value="1"/>
</dbReference>
<dbReference type="Pfam" id="PF13649">
    <property type="entry name" value="Methyltransf_25"/>
    <property type="match status" value="1"/>
</dbReference>
<sequence length="257" mass="28481">MELHRNGHAWDPDAYDGSHSFVSEYGEDLLEWLDPEPGDRVLDVGCGTGQLSAEIASRGAGVVGIDTSEAMIERARSSHSNCSFVRADATEFDLDEPFDAVFSNAALHWISDQDAALESIRNALRPGGRFVAELGGAGNVRSIVDALETELRERGYEAANPWYFPSIGEYAPRLETHGFEVRSARLFDRPTELENGEEGLEDWLTMFGDSFFESVPADERDAIVAAVEDELRPTLFQDGSWVADYRRLRFAAVALEE</sequence>
<evidence type="ECO:0000313" key="4">
    <source>
        <dbReference type="EMBL" id="SFS52846.1"/>
    </source>
</evidence>
<accession>A0A1I6QK73</accession>
<dbReference type="GO" id="GO:0032259">
    <property type="term" value="P:methylation"/>
    <property type="evidence" value="ECO:0007669"/>
    <property type="project" value="UniProtKB-KW"/>
</dbReference>
<dbReference type="EMBL" id="FOZS01000001">
    <property type="protein sequence ID" value="SFS52846.1"/>
    <property type="molecule type" value="Genomic_DNA"/>
</dbReference>
<dbReference type="RefSeq" id="WP_092902835.1">
    <property type="nucleotide sequence ID" value="NZ_FOZS01000001.1"/>
</dbReference>
<dbReference type="GO" id="GO:0008168">
    <property type="term" value="F:methyltransferase activity"/>
    <property type="evidence" value="ECO:0007669"/>
    <property type="project" value="UniProtKB-KW"/>
</dbReference>
<name>A0A1I6QK73_9EURY</name>
<gene>
    <name evidence="4" type="ORF">SAMN04488556_1330</name>
</gene>
<dbReference type="Gene3D" id="3.40.50.150">
    <property type="entry name" value="Vaccinia Virus protein VP39"/>
    <property type="match status" value="1"/>
</dbReference>
<dbReference type="InterPro" id="IPR029063">
    <property type="entry name" value="SAM-dependent_MTases_sf"/>
</dbReference>
<dbReference type="Proteomes" id="UP000199199">
    <property type="component" value="Unassembled WGS sequence"/>
</dbReference>
<keyword evidence="5" id="KW-1185">Reference proteome</keyword>
<protein>
    <submittedName>
        <fullName evidence="4">Trans-aconitate methyltransferase</fullName>
    </submittedName>
</protein>
<feature type="domain" description="Methyltransferase" evidence="3">
    <location>
        <begin position="41"/>
        <end position="128"/>
    </location>
</feature>
<keyword evidence="1 4" id="KW-0489">Methyltransferase</keyword>
<organism evidence="4 5">
    <name type="scientific">Halostagnicola kamekurae</name>
    <dbReference type="NCBI Taxonomy" id="619731"/>
    <lineage>
        <taxon>Archaea</taxon>
        <taxon>Methanobacteriati</taxon>
        <taxon>Methanobacteriota</taxon>
        <taxon>Stenosarchaea group</taxon>
        <taxon>Halobacteria</taxon>
        <taxon>Halobacteriales</taxon>
        <taxon>Natrialbaceae</taxon>
        <taxon>Halostagnicola</taxon>
    </lineage>
</organism>
<dbReference type="OrthoDB" id="11691at2157"/>
<dbReference type="PANTHER" id="PTHR43861">
    <property type="entry name" value="TRANS-ACONITATE 2-METHYLTRANSFERASE-RELATED"/>
    <property type="match status" value="1"/>
</dbReference>
<dbReference type="PANTHER" id="PTHR43861:SF1">
    <property type="entry name" value="TRANS-ACONITATE 2-METHYLTRANSFERASE"/>
    <property type="match status" value="1"/>
</dbReference>
<dbReference type="CDD" id="cd02440">
    <property type="entry name" value="AdoMet_MTases"/>
    <property type="match status" value="1"/>
</dbReference>
<reference evidence="5" key="1">
    <citation type="submission" date="2016-10" db="EMBL/GenBank/DDBJ databases">
        <authorList>
            <person name="Varghese N."/>
            <person name="Submissions S."/>
        </authorList>
    </citation>
    <scope>NUCLEOTIDE SEQUENCE [LARGE SCALE GENOMIC DNA]</scope>
    <source>
        <strain evidence="5">DSM 22427</strain>
    </source>
</reference>
<keyword evidence="2 4" id="KW-0808">Transferase</keyword>
<proteinExistence type="predicted"/>
<evidence type="ECO:0000256" key="1">
    <source>
        <dbReference type="ARBA" id="ARBA00022603"/>
    </source>
</evidence>
<dbReference type="AlphaFoldDB" id="A0A1I6QK73"/>
<evidence type="ECO:0000259" key="3">
    <source>
        <dbReference type="Pfam" id="PF13649"/>
    </source>
</evidence>
<evidence type="ECO:0000313" key="5">
    <source>
        <dbReference type="Proteomes" id="UP000199199"/>
    </source>
</evidence>
<dbReference type="InterPro" id="IPR041698">
    <property type="entry name" value="Methyltransf_25"/>
</dbReference>